<protein>
    <submittedName>
        <fullName evidence="1">Hydrogenase nickel incorporation protein HypA</fullName>
    </submittedName>
</protein>
<dbReference type="KEGG" id="mri:Mal4_29120"/>
<dbReference type="AlphaFoldDB" id="A0A517Z7Y8"/>
<evidence type="ECO:0000313" key="1">
    <source>
        <dbReference type="EMBL" id="QDU38583.1"/>
    </source>
</evidence>
<dbReference type="Proteomes" id="UP000320496">
    <property type="component" value="Chromosome"/>
</dbReference>
<sequence>MKVSALNCPNCGAALQILEKVALANCGHCSASVVIEWPDTTLRRYVRLGLNSPFVRCPLCAAQQLCSAEVAELEVACHECGEKSIMPQLTEHRIITCRECGRMYSSVEARCPDHERHDRF</sequence>
<reference evidence="1 2" key="1">
    <citation type="submission" date="2019-02" db="EMBL/GenBank/DDBJ databases">
        <title>Deep-cultivation of Planctomycetes and their phenomic and genomic characterization uncovers novel biology.</title>
        <authorList>
            <person name="Wiegand S."/>
            <person name="Jogler M."/>
            <person name="Boedeker C."/>
            <person name="Pinto D."/>
            <person name="Vollmers J."/>
            <person name="Rivas-Marin E."/>
            <person name="Kohn T."/>
            <person name="Peeters S.H."/>
            <person name="Heuer A."/>
            <person name="Rast P."/>
            <person name="Oberbeckmann S."/>
            <person name="Bunk B."/>
            <person name="Jeske O."/>
            <person name="Meyerdierks A."/>
            <person name="Storesund J.E."/>
            <person name="Kallscheuer N."/>
            <person name="Luecker S."/>
            <person name="Lage O.M."/>
            <person name="Pohl T."/>
            <person name="Merkel B.J."/>
            <person name="Hornburger P."/>
            <person name="Mueller R.-W."/>
            <person name="Bruemmer F."/>
            <person name="Labrenz M."/>
            <person name="Spormann A.M."/>
            <person name="Op den Camp H."/>
            <person name="Overmann J."/>
            <person name="Amann R."/>
            <person name="Jetten M.S.M."/>
            <person name="Mascher T."/>
            <person name="Medema M.H."/>
            <person name="Devos D.P."/>
            <person name="Kaster A.-K."/>
            <person name="Ovreas L."/>
            <person name="Rohde M."/>
            <person name="Galperin M.Y."/>
            <person name="Jogler C."/>
        </authorList>
    </citation>
    <scope>NUCLEOTIDE SEQUENCE [LARGE SCALE GENOMIC DNA]</scope>
    <source>
        <strain evidence="1 2">Mal4</strain>
    </source>
</reference>
<name>A0A517Z7Y8_9PLAN</name>
<dbReference type="OrthoDB" id="8239822at2"/>
<organism evidence="1 2">
    <name type="scientific">Maioricimonas rarisocia</name>
    <dbReference type="NCBI Taxonomy" id="2528026"/>
    <lineage>
        <taxon>Bacteria</taxon>
        <taxon>Pseudomonadati</taxon>
        <taxon>Planctomycetota</taxon>
        <taxon>Planctomycetia</taxon>
        <taxon>Planctomycetales</taxon>
        <taxon>Planctomycetaceae</taxon>
        <taxon>Maioricimonas</taxon>
    </lineage>
</organism>
<proteinExistence type="predicted"/>
<accession>A0A517Z7Y8</accession>
<evidence type="ECO:0000313" key="2">
    <source>
        <dbReference type="Proteomes" id="UP000320496"/>
    </source>
</evidence>
<dbReference type="EMBL" id="CP036275">
    <property type="protein sequence ID" value="QDU38583.1"/>
    <property type="molecule type" value="Genomic_DNA"/>
</dbReference>
<gene>
    <name evidence="1" type="primary">hypA</name>
    <name evidence="1" type="ORF">Mal4_29120</name>
</gene>
<dbReference type="RefSeq" id="WP_145369849.1">
    <property type="nucleotide sequence ID" value="NZ_CP036275.1"/>
</dbReference>
<keyword evidence="2" id="KW-1185">Reference proteome</keyword>